<dbReference type="RefSeq" id="WP_179236288.1">
    <property type="nucleotide sequence ID" value="NZ_JACBNQ010000001.1"/>
</dbReference>
<organism evidence="1 2">
    <name type="scientific">Sedimentibacter hydroxybenzoicus DSM 7310</name>
    <dbReference type="NCBI Taxonomy" id="1123245"/>
    <lineage>
        <taxon>Bacteria</taxon>
        <taxon>Bacillati</taxon>
        <taxon>Bacillota</taxon>
        <taxon>Tissierellia</taxon>
        <taxon>Sedimentibacter</taxon>
    </lineage>
</organism>
<gene>
    <name evidence="1" type="ORF">HZF24_00430</name>
</gene>
<dbReference type="AlphaFoldDB" id="A0A974BGC2"/>
<protein>
    <submittedName>
        <fullName evidence="1">Flagellar FlbD family protein</fullName>
    </submittedName>
</protein>
<keyword evidence="2" id="KW-1185">Reference proteome</keyword>
<dbReference type="PANTHER" id="PTHR39185">
    <property type="entry name" value="SWARMING MOTILITY PROTEIN SWRD"/>
    <property type="match status" value="1"/>
</dbReference>
<dbReference type="Pfam" id="PF06289">
    <property type="entry name" value="FlbD"/>
    <property type="match status" value="1"/>
</dbReference>
<evidence type="ECO:0000313" key="2">
    <source>
        <dbReference type="Proteomes" id="UP000611629"/>
    </source>
</evidence>
<dbReference type="InterPro" id="IPR009384">
    <property type="entry name" value="SwrD-like"/>
</dbReference>
<dbReference type="EMBL" id="JACBNQ010000001">
    <property type="protein sequence ID" value="NYB72599.1"/>
    <property type="molecule type" value="Genomic_DNA"/>
</dbReference>
<reference evidence="1" key="1">
    <citation type="submission" date="2020-07" db="EMBL/GenBank/DDBJ databases">
        <title>Genomic analysis of a strain of Sedimentibacter Hydroxybenzoicus DSM7310.</title>
        <authorList>
            <person name="Ma S."/>
        </authorList>
    </citation>
    <scope>NUCLEOTIDE SEQUENCE</scope>
    <source>
        <strain evidence="1">DSM 7310</strain>
    </source>
</reference>
<proteinExistence type="predicted"/>
<keyword evidence="1" id="KW-0969">Cilium</keyword>
<keyword evidence="1" id="KW-0966">Cell projection</keyword>
<dbReference type="Proteomes" id="UP000611629">
    <property type="component" value="Unassembled WGS sequence"/>
</dbReference>
<name>A0A974BGC2_SEDHY</name>
<comment type="caution">
    <text evidence="1">The sequence shown here is derived from an EMBL/GenBank/DDBJ whole genome shotgun (WGS) entry which is preliminary data.</text>
</comment>
<sequence length="65" mass="7316">MVEVVGINGGTFLINATLIEKIEFIPETKITLTTGKYYLVKDSKDEIINKIINYNQKILRGVTAE</sequence>
<evidence type="ECO:0000313" key="1">
    <source>
        <dbReference type="EMBL" id="NYB72599.1"/>
    </source>
</evidence>
<keyword evidence="1" id="KW-0282">Flagellum</keyword>
<dbReference type="PANTHER" id="PTHR39185:SF1">
    <property type="entry name" value="SWARMING MOTILITY PROTEIN SWRD"/>
    <property type="match status" value="1"/>
</dbReference>
<accession>A0A974BGC2</accession>